<comment type="subunit">
    <text evidence="1">Component of the TIM23 complex.</text>
</comment>
<comment type="similarity">
    <text evidence="1">Belongs to the TIM50 family.</text>
</comment>
<dbReference type="Pfam" id="PF03031">
    <property type="entry name" value="NIF"/>
    <property type="match status" value="1"/>
</dbReference>
<dbReference type="GO" id="GO:0005744">
    <property type="term" value="C:TIM23 mitochondrial import inner membrane translocase complex"/>
    <property type="evidence" value="ECO:0007669"/>
    <property type="project" value="UniProtKB-UniRule"/>
</dbReference>
<dbReference type="InterPro" id="IPR050365">
    <property type="entry name" value="TIM50"/>
</dbReference>
<keyword evidence="1" id="KW-0496">Mitochondrion</keyword>
<dbReference type="Proteomes" id="UP000002630">
    <property type="component" value="Unassembled WGS sequence"/>
</dbReference>
<dbReference type="PROSITE" id="PS50969">
    <property type="entry name" value="FCP1"/>
    <property type="match status" value="1"/>
</dbReference>
<dbReference type="STRING" id="2880.D7G1R3"/>
<reference evidence="3 4" key="1">
    <citation type="journal article" date="2010" name="Nature">
        <title>The Ectocarpus genome and the independent evolution of multicellularity in brown algae.</title>
        <authorList>
            <person name="Cock J.M."/>
            <person name="Sterck L."/>
            <person name="Rouze P."/>
            <person name="Scornet D."/>
            <person name="Allen A.E."/>
            <person name="Amoutzias G."/>
            <person name="Anthouard V."/>
            <person name="Artiguenave F."/>
            <person name="Aury J.M."/>
            <person name="Badger J.H."/>
            <person name="Beszteri B."/>
            <person name="Billiau K."/>
            <person name="Bonnet E."/>
            <person name="Bothwell J.H."/>
            <person name="Bowler C."/>
            <person name="Boyen C."/>
            <person name="Brownlee C."/>
            <person name="Carrano C.J."/>
            <person name="Charrier B."/>
            <person name="Cho G.Y."/>
            <person name="Coelho S.M."/>
            <person name="Collen J."/>
            <person name="Corre E."/>
            <person name="Da Silva C."/>
            <person name="Delage L."/>
            <person name="Delaroque N."/>
            <person name="Dittami S.M."/>
            <person name="Doulbeau S."/>
            <person name="Elias M."/>
            <person name="Farnham G."/>
            <person name="Gachon C.M."/>
            <person name="Gschloessl B."/>
            <person name="Heesch S."/>
            <person name="Jabbari K."/>
            <person name="Jubin C."/>
            <person name="Kawai H."/>
            <person name="Kimura K."/>
            <person name="Kloareg B."/>
            <person name="Kupper F.C."/>
            <person name="Lang D."/>
            <person name="Le Bail A."/>
            <person name="Leblanc C."/>
            <person name="Lerouge P."/>
            <person name="Lohr M."/>
            <person name="Lopez P.J."/>
            <person name="Martens C."/>
            <person name="Maumus F."/>
            <person name="Michel G."/>
            <person name="Miranda-Saavedra D."/>
            <person name="Morales J."/>
            <person name="Moreau H."/>
            <person name="Motomura T."/>
            <person name="Nagasato C."/>
            <person name="Napoli C.A."/>
            <person name="Nelson D.R."/>
            <person name="Nyvall-Collen P."/>
            <person name="Peters A.F."/>
            <person name="Pommier C."/>
            <person name="Potin P."/>
            <person name="Poulain J."/>
            <person name="Quesneville H."/>
            <person name="Read B."/>
            <person name="Rensing S.A."/>
            <person name="Ritter A."/>
            <person name="Rousvoal S."/>
            <person name="Samanta M."/>
            <person name="Samson G."/>
            <person name="Schroeder D.C."/>
            <person name="Segurens B."/>
            <person name="Strittmatter M."/>
            <person name="Tonon T."/>
            <person name="Tregear J.W."/>
            <person name="Valentin K."/>
            <person name="von Dassow P."/>
            <person name="Yamagishi T."/>
            <person name="Van de Peer Y."/>
            <person name="Wincker P."/>
        </authorList>
    </citation>
    <scope>NUCLEOTIDE SEQUENCE [LARGE SCALE GENOMIC DNA]</scope>
    <source>
        <strain evidence="4">Ec32 / CCAP1310/4</strain>
    </source>
</reference>
<dbReference type="Gene3D" id="3.40.50.1000">
    <property type="entry name" value="HAD superfamily/HAD-like"/>
    <property type="match status" value="1"/>
</dbReference>
<feature type="domain" description="FCP1 homology" evidence="2">
    <location>
        <begin position="1"/>
        <end position="57"/>
    </location>
</feature>
<name>D7G1R3_ECTSI</name>
<keyword evidence="4" id="KW-1185">Reference proteome</keyword>
<keyword evidence="1" id="KW-0811">Translocation</keyword>
<gene>
    <name evidence="3" type="ORF">Esi_0458_0004</name>
</gene>
<dbReference type="PANTHER" id="PTHR12210">
    <property type="entry name" value="DULLARD PROTEIN PHOSPHATASE"/>
    <property type="match status" value="1"/>
</dbReference>
<dbReference type="GO" id="GO:0015031">
    <property type="term" value="P:protein transport"/>
    <property type="evidence" value="ECO:0007669"/>
    <property type="project" value="UniProtKB-KW"/>
</dbReference>
<dbReference type="AlphaFoldDB" id="D7G1R3"/>
<accession>D7G1R3</accession>
<sequence>MVKDLGIIGRPLSKVIMVDNSLDAIRYHLENGVHISSFYGDREDTELLSTLDALKTLAPAADVRDGIIRSLLRCLRRNDIPNYCAIVT</sequence>
<protein>
    <recommendedName>
        <fullName evidence="1">Mitochondrial import inner membrane translocase subunit TIM50</fullName>
    </recommendedName>
</protein>
<evidence type="ECO:0000313" key="3">
    <source>
        <dbReference type="EMBL" id="CBJ33308.1"/>
    </source>
</evidence>
<organism evidence="3 4">
    <name type="scientific">Ectocarpus siliculosus</name>
    <name type="common">Brown alga</name>
    <name type="synonym">Conferva siliculosa</name>
    <dbReference type="NCBI Taxonomy" id="2880"/>
    <lineage>
        <taxon>Eukaryota</taxon>
        <taxon>Sar</taxon>
        <taxon>Stramenopiles</taxon>
        <taxon>Ochrophyta</taxon>
        <taxon>PX clade</taxon>
        <taxon>Phaeophyceae</taxon>
        <taxon>Ectocarpales</taxon>
        <taxon>Ectocarpaceae</taxon>
        <taxon>Ectocarpus</taxon>
    </lineage>
</organism>
<dbReference type="SUPFAM" id="SSF56784">
    <property type="entry name" value="HAD-like"/>
    <property type="match status" value="1"/>
</dbReference>
<dbReference type="InterPro" id="IPR023214">
    <property type="entry name" value="HAD_sf"/>
</dbReference>
<dbReference type="InterPro" id="IPR036412">
    <property type="entry name" value="HAD-like_sf"/>
</dbReference>
<evidence type="ECO:0000259" key="2">
    <source>
        <dbReference type="PROSITE" id="PS50969"/>
    </source>
</evidence>
<dbReference type="OrthoDB" id="277011at2759"/>
<dbReference type="InterPro" id="IPR004274">
    <property type="entry name" value="FCP1_dom"/>
</dbReference>
<evidence type="ECO:0000313" key="4">
    <source>
        <dbReference type="Proteomes" id="UP000002630"/>
    </source>
</evidence>
<dbReference type="EMBL" id="FN649760">
    <property type="protein sequence ID" value="CBJ33308.1"/>
    <property type="molecule type" value="Genomic_DNA"/>
</dbReference>
<keyword evidence="1" id="KW-0653">Protein transport</keyword>
<proteinExistence type="inferred from homology"/>
<dbReference type="InParanoid" id="D7G1R3"/>
<dbReference type="eggNOG" id="KOG1605">
    <property type="taxonomic scope" value="Eukaryota"/>
</dbReference>
<keyword evidence="1" id="KW-0813">Transport</keyword>
<comment type="function">
    <text evidence="1">Essential component of the TIM23 complex, a complex that mediates the translocation of transit peptide-containing proteins across the mitochondrial inner membrane.</text>
</comment>
<comment type="subcellular location">
    <subcellularLocation>
        <location evidence="1">Mitochondrion inner membrane</location>
        <topology evidence="1">Single-pass membrane protein</topology>
    </subcellularLocation>
</comment>
<keyword evidence="1" id="KW-0809">Transit peptide</keyword>
<evidence type="ECO:0000256" key="1">
    <source>
        <dbReference type="RuleBase" id="RU365079"/>
    </source>
</evidence>